<sequence>MTGNVASHEASLNSTRVNRYWTPAGRPTDRGWVDALTTVSKAVNGGATERQVGDIIARSCATLGDVDRVAVAVDAGEGDILRVVGAYGLTADYIEHLNSDRPLHFRNRPDDSYGPSVRGFRSGRSVVVHDTHTDPAFAPWRGLAEAEGYRSLLAVPIVASGAPLGVLICYCDEPGQAKRARTDLIESLANHAGVVLEGYQLRRNQESAIAELQAALTTLDQNRKLHAHMIELVLRGARPEEVLAVLGKALDLEVRFETVDRAAAADALRVSVAGADIGWLVTDRPLTAHEHIALEFAGLVIALDHQRRASIYEAETRHKLDLLTDILAAADGSVDCDELLDRCLRSGFEMAPPHRVLVIAPDRPAFGAARRLERLAARLVPEARPHALTSYRQDVAVVLVPSAPAYDRYLEQLHVAATREIGGVSFSAVLGAECHRLGDYAPAYRTALAALRLRQRSGSVSAAARLEELGTLQFLLSGPPDELIAFSRRLLDPVREHSAELLPTLRAYLNNHQRAGATARELNVHPNTITNRMERISKVTGGSIEDTGHLLDLKLAILVADVVTA</sequence>
<organism evidence="3 4">
    <name type="scientific">Saccharopolyspora spinosa</name>
    <dbReference type="NCBI Taxonomy" id="60894"/>
    <lineage>
        <taxon>Bacteria</taxon>
        <taxon>Bacillati</taxon>
        <taxon>Actinomycetota</taxon>
        <taxon>Actinomycetes</taxon>
        <taxon>Pseudonocardiales</taxon>
        <taxon>Pseudonocardiaceae</taxon>
        <taxon>Saccharopolyspora</taxon>
    </lineage>
</organism>
<dbReference type="Gene3D" id="3.30.450.40">
    <property type="match status" value="1"/>
</dbReference>
<dbReference type="EMBL" id="PJNB01000001">
    <property type="protein sequence ID" value="PKW16772.1"/>
    <property type="molecule type" value="Genomic_DNA"/>
</dbReference>
<gene>
    <name evidence="3" type="ORF">A8926_4655</name>
</gene>
<dbReference type="PANTHER" id="PTHR33744:SF7">
    <property type="entry name" value="PUCR FAMILY TRANSCRIPTIONAL REGULATOR"/>
    <property type="match status" value="1"/>
</dbReference>
<evidence type="ECO:0000256" key="1">
    <source>
        <dbReference type="ARBA" id="ARBA00006754"/>
    </source>
</evidence>
<dbReference type="SMART" id="SM00065">
    <property type="entry name" value="GAF"/>
    <property type="match status" value="1"/>
</dbReference>
<dbReference type="InterPro" id="IPR042070">
    <property type="entry name" value="PucR_C-HTH_sf"/>
</dbReference>
<dbReference type="PANTHER" id="PTHR33744">
    <property type="entry name" value="CARBOHYDRATE DIACID REGULATOR"/>
    <property type="match status" value="1"/>
</dbReference>
<name>A0A2N3Y1J1_SACSN</name>
<dbReference type="Gene3D" id="1.10.10.2840">
    <property type="entry name" value="PucR C-terminal helix-turn-helix domain"/>
    <property type="match status" value="1"/>
</dbReference>
<dbReference type="InterPro" id="IPR051448">
    <property type="entry name" value="CdaR-like_regulators"/>
</dbReference>
<dbReference type="Pfam" id="PF13185">
    <property type="entry name" value="GAF_2"/>
    <property type="match status" value="1"/>
</dbReference>
<comment type="similarity">
    <text evidence="1">Belongs to the CdaR family.</text>
</comment>
<feature type="domain" description="GAF" evidence="2">
    <location>
        <begin position="47"/>
        <end position="206"/>
    </location>
</feature>
<dbReference type="SUPFAM" id="SSF55781">
    <property type="entry name" value="GAF domain-like"/>
    <property type="match status" value="1"/>
</dbReference>
<dbReference type="RefSeq" id="WP_170121575.1">
    <property type="nucleotide sequence ID" value="NZ_CP061007.1"/>
</dbReference>
<dbReference type="Pfam" id="PF13556">
    <property type="entry name" value="HTH_30"/>
    <property type="match status" value="1"/>
</dbReference>
<dbReference type="Proteomes" id="UP000233786">
    <property type="component" value="Unassembled WGS sequence"/>
</dbReference>
<reference evidence="3" key="1">
    <citation type="submission" date="2017-12" db="EMBL/GenBank/DDBJ databases">
        <title>Sequencing the genomes of 1000 Actinobacteria strains.</title>
        <authorList>
            <person name="Klenk H.-P."/>
        </authorList>
    </citation>
    <scope>NUCLEOTIDE SEQUENCE [LARGE SCALE GENOMIC DNA]</scope>
    <source>
        <strain evidence="3">DSM 44228</strain>
    </source>
</reference>
<keyword evidence="4" id="KW-1185">Reference proteome</keyword>
<dbReference type="InterPro" id="IPR029016">
    <property type="entry name" value="GAF-like_dom_sf"/>
</dbReference>
<dbReference type="InterPro" id="IPR003018">
    <property type="entry name" value="GAF"/>
</dbReference>
<dbReference type="InterPro" id="IPR025736">
    <property type="entry name" value="PucR_C-HTH_dom"/>
</dbReference>
<comment type="caution">
    <text evidence="3">The sequence shown here is derived from an EMBL/GenBank/DDBJ whole genome shotgun (WGS) entry which is preliminary data.</text>
</comment>
<dbReference type="InterPro" id="IPR041522">
    <property type="entry name" value="CdaR_GGDEF"/>
</dbReference>
<protein>
    <submittedName>
        <fullName evidence="3">GAF domain-containing protein</fullName>
    </submittedName>
</protein>
<evidence type="ECO:0000313" key="4">
    <source>
        <dbReference type="Proteomes" id="UP000233786"/>
    </source>
</evidence>
<accession>A0A2N3Y1J1</accession>
<dbReference type="AlphaFoldDB" id="A0A2N3Y1J1"/>
<dbReference type="STRING" id="994479.GCA_000194155_06778"/>
<evidence type="ECO:0000313" key="3">
    <source>
        <dbReference type="EMBL" id="PKW16772.1"/>
    </source>
</evidence>
<dbReference type="Pfam" id="PF17853">
    <property type="entry name" value="GGDEF_2"/>
    <property type="match status" value="1"/>
</dbReference>
<proteinExistence type="inferred from homology"/>
<evidence type="ECO:0000259" key="2">
    <source>
        <dbReference type="SMART" id="SM00065"/>
    </source>
</evidence>